<proteinExistence type="predicted"/>
<dbReference type="EMBL" id="PXYI01000005">
    <property type="protein sequence ID" value="PSJ38817.1"/>
    <property type="molecule type" value="Genomic_DNA"/>
</dbReference>
<accession>A0A2P7QLH3</accession>
<dbReference type="RefSeq" id="WP_106514009.1">
    <property type="nucleotide sequence ID" value="NZ_PXYI01000005.1"/>
</dbReference>
<dbReference type="AlphaFoldDB" id="A0A2P7QLH3"/>
<dbReference type="Proteomes" id="UP000241167">
    <property type="component" value="Unassembled WGS sequence"/>
</dbReference>
<sequence>MGQKILVLIVIGCALALSACNTVKGLGEDIKSVGETADRAT</sequence>
<organism evidence="1 2">
    <name type="scientific">Allosphingosinicella deserti</name>
    <dbReference type="NCBI Taxonomy" id="2116704"/>
    <lineage>
        <taxon>Bacteria</taxon>
        <taxon>Pseudomonadati</taxon>
        <taxon>Pseudomonadota</taxon>
        <taxon>Alphaproteobacteria</taxon>
        <taxon>Sphingomonadales</taxon>
        <taxon>Sphingomonadaceae</taxon>
        <taxon>Allosphingosinicella</taxon>
    </lineage>
</organism>
<evidence type="ECO:0000313" key="1">
    <source>
        <dbReference type="EMBL" id="PSJ38817.1"/>
    </source>
</evidence>
<keyword evidence="2" id="KW-1185">Reference proteome</keyword>
<evidence type="ECO:0000313" key="2">
    <source>
        <dbReference type="Proteomes" id="UP000241167"/>
    </source>
</evidence>
<gene>
    <name evidence="1" type="ORF">C7I55_15930</name>
</gene>
<dbReference type="PROSITE" id="PS51257">
    <property type="entry name" value="PROKAR_LIPOPROTEIN"/>
    <property type="match status" value="1"/>
</dbReference>
<protein>
    <submittedName>
        <fullName evidence="1">Entericidin</fullName>
    </submittedName>
</protein>
<name>A0A2P7QLH3_9SPHN</name>
<dbReference type="OrthoDB" id="7363288at2"/>
<comment type="caution">
    <text evidence="1">The sequence shown here is derived from an EMBL/GenBank/DDBJ whole genome shotgun (WGS) entry which is preliminary data.</text>
</comment>
<reference evidence="1 2" key="1">
    <citation type="submission" date="2018-03" db="EMBL/GenBank/DDBJ databases">
        <title>The draft genome of Sphingosinicella sp. GL-C-18.</title>
        <authorList>
            <person name="Liu L."/>
            <person name="Li L."/>
            <person name="Liang L."/>
            <person name="Zhang X."/>
            <person name="Wang T."/>
        </authorList>
    </citation>
    <scope>NUCLEOTIDE SEQUENCE [LARGE SCALE GENOMIC DNA]</scope>
    <source>
        <strain evidence="1 2">GL-C-18</strain>
    </source>
</reference>